<dbReference type="Pfam" id="PF00067">
    <property type="entry name" value="p450"/>
    <property type="match status" value="1"/>
</dbReference>
<comment type="similarity">
    <text evidence="4">Belongs to the cytochrome P450 family.</text>
</comment>
<evidence type="ECO:0000256" key="16">
    <source>
        <dbReference type="PIRSR" id="PIRSR602401-1"/>
    </source>
</evidence>
<comment type="cofactor">
    <cofactor evidence="1 16">
        <name>heme</name>
        <dbReference type="ChEBI" id="CHEBI:30413"/>
    </cofactor>
</comment>
<dbReference type="GeneID" id="87834048"/>
<evidence type="ECO:0000256" key="12">
    <source>
        <dbReference type="ARBA" id="ARBA00023033"/>
    </source>
</evidence>
<sequence length="502" mass="56965">MLSFLLSYLHSSYLLPFIPLSFIAASYLAAWCRLRHFPGPLLASFSYFWMLRICRSGVQAASYEHLHDTYGSHVVRIGPNDLITDDPSLIRRMSAARSTYRRSSWYTSLRMNPYDEGLFSLTDTAAHDRLKAKLAFGYGGRENQGLERDVDGMIEKLVGLIRGRYLSDERGTRGFDLATAAQYFTMDVITKVAYGKEFGYLERDEDVFHAIQGAEEGIPFLVVLAELPFLGWLFTRPWVLKLVGPKKTDEKGLGRMLGIAEKVVTKRFGPDAKDQQDMLGAFVRHGVTQRQCEIEVPFQLVAGSDTTATAIRGTMLHLTGTMHAYIKLQKEIDAAIAEGRISKPITAEEGKGLQYLQAVIYEGLRMQIPFSGLLMKQVPPEGDTIDGRIVPGGTRVGHNTKALMRRKDIFGDDADIFRPERWLGISPEQKQLMVQTTELVFGYGRWGCSGKSVAFLELNKIYVELLRRFDFEIMYPKGPWREFNTNMFFHSDLWMRVTERGE</sequence>
<evidence type="ECO:0000256" key="6">
    <source>
        <dbReference type="ARBA" id="ARBA00022692"/>
    </source>
</evidence>
<evidence type="ECO:0000256" key="11">
    <source>
        <dbReference type="ARBA" id="ARBA00023026"/>
    </source>
</evidence>
<keyword evidence="5 16" id="KW-0349">Heme</keyword>
<dbReference type="Gene3D" id="1.10.630.10">
    <property type="entry name" value="Cytochrome P450"/>
    <property type="match status" value="1"/>
</dbReference>
<name>A0AAN6YY65_9PEZI</name>
<comment type="pathway">
    <text evidence="3">Hormone biosynthesis.</text>
</comment>
<dbReference type="PRINTS" id="PR00385">
    <property type="entry name" value="P450"/>
</dbReference>
<proteinExistence type="inferred from homology"/>
<dbReference type="GO" id="GO:0005506">
    <property type="term" value="F:iron ion binding"/>
    <property type="evidence" value="ECO:0007669"/>
    <property type="project" value="InterPro"/>
</dbReference>
<dbReference type="AlphaFoldDB" id="A0AAN6YY65"/>
<evidence type="ECO:0000256" key="8">
    <source>
        <dbReference type="ARBA" id="ARBA00022989"/>
    </source>
</evidence>
<keyword evidence="7 16" id="KW-0479">Metal-binding</keyword>
<dbReference type="RefSeq" id="XP_062642293.1">
    <property type="nucleotide sequence ID" value="XM_062797281.1"/>
</dbReference>
<evidence type="ECO:0000256" key="9">
    <source>
        <dbReference type="ARBA" id="ARBA00023002"/>
    </source>
</evidence>
<evidence type="ECO:0000256" key="4">
    <source>
        <dbReference type="ARBA" id="ARBA00010617"/>
    </source>
</evidence>
<dbReference type="PRINTS" id="PR00463">
    <property type="entry name" value="EP450I"/>
</dbReference>
<evidence type="ECO:0000313" key="19">
    <source>
        <dbReference type="Proteomes" id="UP001302602"/>
    </source>
</evidence>
<feature type="binding site" description="axial binding residue" evidence="16">
    <location>
        <position position="448"/>
    </location>
    <ligand>
        <name>heme</name>
        <dbReference type="ChEBI" id="CHEBI:30413"/>
    </ligand>
    <ligandPart>
        <name>Fe</name>
        <dbReference type="ChEBI" id="CHEBI:18248"/>
    </ligandPart>
</feature>
<keyword evidence="19" id="KW-1185">Reference proteome</keyword>
<evidence type="ECO:0000256" key="2">
    <source>
        <dbReference type="ARBA" id="ARBA00004167"/>
    </source>
</evidence>
<dbReference type="FunFam" id="1.10.630.10:FF:000076">
    <property type="entry name" value="Cytochrome P450 monooxygenase"/>
    <property type="match status" value="1"/>
</dbReference>
<dbReference type="PANTHER" id="PTHR24305:SF77">
    <property type="entry name" value="CYTOCHROME P450 MONOOXYGENASE"/>
    <property type="match status" value="1"/>
</dbReference>
<evidence type="ECO:0000256" key="5">
    <source>
        <dbReference type="ARBA" id="ARBA00022617"/>
    </source>
</evidence>
<protein>
    <recommendedName>
        <fullName evidence="14">Cytochrome P450 monooxygenase ABA1</fullName>
    </recommendedName>
    <alternativeName>
        <fullName evidence="15">Abscisic acid biosynthesis protein 1</fullName>
    </alternativeName>
    <alternativeName>
        <fullName evidence="13">Cytochrome P450 monooxygenase aba1</fullName>
    </alternativeName>
</protein>
<dbReference type="GO" id="GO:0016705">
    <property type="term" value="F:oxidoreductase activity, acting on paired donors, with incorporation or reduction of molecular oxygen"/>
    <property type="evidence" value="ECO:0007669"/>
    <property type="project" value="InterPro"/>
</dbReference>
<organism evidence="18 19">
    <name type="scientific">Parathielavia appendiculata</name>
    <dbReference type="NCBI Taxonomy" id="2587402"/>
    <lineage>
        <taxon>Eukaryota</taxon>
        <taxon>Fungi</taxon>
        <taxon>Dikarya</taxon>
        <taxon>Ascomycota</taxon>
        <taxon>Pezizomycotina</taxon>
        <taxon>Sordariomycetes</taxon>
        <taxon>Sordariomycetidae</taxon>
        <taxon>Sordariales</taxon>
        <taxon>Chaetomiaceae</taxon>
        <taxon>Parathielavia</taxon>
    </lineage>
</organism>
<reference evidence="18" key="1">
    <citation type="journal article" date="2023" name="Mol. Phylogenet. Evol.">
        <title>Genome-scale phylogeny and comparative genomics of the fungal order Sordariales.</title>
        <authorList>
            <person name="Hensen N."/>
            <person name="Bonometti L."/>
            <person name="Westerberg I."/>
            <person name="Brannstrom I.O."/>
            <person name="Guillou S."/>
            <person name="Cros-Aarteil S."/>
            <person name="Calhoun S."/>
            <person name="Haridas S."/>
            <person name="Kuo A."/>
            <person name="Mondo S."/>
            <person name="Pangilinan J."/>
            <person name="Riley R."/>
            <person name="LaButti K."/>
            <person name="Andreopoulos B."/>
            <person name="Lipzen A."/>
            <person name="Chen C."/>
            <person name="Yan M."/>
            <person name="Daum C."/>
            <person name="Ng V."/>
            <person name="Clum A."/>
            <person name="Steindorff A."/>
            <person name="Ohm R.A."/>
            <person name="Martin F."/>
            <person name="Silar P."/>
            <person name="Natvig D.O."/>
            <person name="Lalanne C."/>
            <person name="Gautier V."/>
            <person name="Ament-Velasquez S.L."/>
            <person name="Kruys A."/>
            <person name="Hutchinson M.I."/>
            <person name="Powell A.J."/>
            <person name="Barry K."/>
            <person name="Miller A.N."/>
            <person name="Grigoriev I.V."/>
            <person name="Debuchy R."/>
            <person name="Gladieux P."/>
            <person name="Hiltunen Thoren M."/>
            <person name="Johannesson H."/>
        </authorList>
    </citation>
    <scope>NUCLEOTIDE SEQUENCE</scope>
    <source>
        <strain evidence="18">CBS 731.68</strain>
    </source>
</reference>
<evidence type="ECO:0000256" key="7">
    <source>
        <dbReference type="ARBA" id="ARBA00022723"/>
    </source>
</evidence>
<dbReference type="CDD" id="cd11060">
    <property type="entry name" value="CYP57A1-like"/>
    <property type="match status" value="1"/>
</dbReference>
<evidence type="ECO:0000313" key="18">
    <source>
        <dbReference type="EMBL" id="KAK4118520.1"/>
    </source>
</evidence>
<gene>
    <name evidence="18" type="ORF">N657DRAFT_694397</name>
</gene>
<keyword evidence="9" id="KW-0560">Oxidoreductase</keyword>
<dbReference type="InterPro" id="IPR050121">
    <property type="entry name" value="Cytochrome_P450_monoxygenase"/>
</dbReference>
<keyword evidence="17" id="KW-0472">Membrane</keyword>
<evidence type="ECO:0000256" key="15">
    <source>
        <dbReference type="ARBA" id="ARBA00079990"/>
    </source>
</evidence>
<comment type="subcellular location">
    <subcellularLocation>
        <location evidence="2">Membrane</location>
        <topology evidence="2">Single-pass membrane protein</topology>
    </subcellularLocation>
</comment>
<dbReference type="GO" id="GO:0004497">
    <property type="term" value="F:monooxygenase activity"/>
    <property type="evidence" value="ECO:0007669"/>
    <property type="project" value="UniProtKB-KW"/>
</dbReference>
<dbReference type="InterPro" id="IPR001128">
    <property type="entry name" value="Cyt_P450"/>
</dbReference>
<dbReference type="SUPFAM" id="SSF48264">
    <property type="entry name" value="Cytochrome P450"/>
    <property type="match status" value="1"/>
</dbReference>
<evidence type="ECO:0000256" key="14">
    <source>
        <dbReference type="ARBA" id="ARBA00068222"/>
    </source>
</evidence>
<evidence type="ECO:0000256" key="10">
    <source>
        <dbReference type="ARBA" id="ARBA00023004"/>
    </source>
</evidence>
<evidence type="ECO:0000256" key="3">
    <source>
        <dbReference type="ARBA" id="ARBA00004972"/>
    </source>
</evidence>
<feature type="transmembrane region" description="Helical" evidence="17">
    <location>
        <begin position="12"/>
        <end position="32"/>
    </location>
</feature>
<keyword evidence="6 17" id="KW-0812">Transmembrane</keyword>
<keyword evidence="8 17" id="KW-1133">Transmembrane helix</keyword>
<keyword evidence="12" id="KW-0503">Monooxygenase</keyword>
<dbReference type="GO" id="GO:0016020">
    <property type="term" value="C:membrane"/>
    <property type="evidence" value="ECO:0007669"/>
    <property type="project" value="UniProtKB-SubCell"/>
</dbReference>
<evidence type="ECO:0000256" key="13">
    <source>
        <dbReference type="ARBA" id="ARBA00067672"/>
    </source>
</evidence>
<dbReference type="InterPro" id="IPR002401">
    <property type="entry name" value="Cyt_P450_E_grp-I"/>
</dbReference>
<reference evidence="18" key="2">
    <citation type="submission" date="2023-05" db="EMBL/GenBank/DDBJ databases">
        <authorList>
            <consortium name="Lawrence Berkeley National Laboratory"/>
            <person name="Steindorff A."/>
            <person name="Hensen N."/>
            <person name="Bonometti L."/>
            <person name="Westerberg I."/>
            <person name="Brannstrom I.O."/>
            <person name="Guillou S."/>
            <person name="Cros-Aarteil S."/>
            <person name="Calhoun S."/>
            <person name="Haridas S."/>
            <person name="Kuo A."/>
            <person name="Mondo S."/>
            <person name="Pangilinan J."/>
            <person name="Riley R."/>
            <person name="Labutti K."/>
            <person name="Andreopoulos B."/>
            <person name="Lipzen A."/>
            <person name="Chen C."/>
            <person name="Yanf M."/>
            <person name="Daum C."/>
            <person name="Ng V."/>
            <person name="Clum A."/>
            <person name="Ohm R."/>
            <person name="Martin F."/>
            <person name="Silar P."/>
            <person name="Natvig D."/>
            <person name="Lalanne C."/>
            <person name="Gautier V."/>
            <person name="Ament-Velasquez S.L."/>
            <person name="Kruys A."/>
            <person name="Hutchinson M.I."/>
            <person name="Powell A.J."/>
            <person name="Barry K."/>
            <person name="Miller A.N."/>
            <person name="Grigoriev I.V."/>
            <person name="Debuchy R."/>
            <person name="Gladieux P."/>
            <person name="Thoren M.H."/>
            <person name="Johannesson H."/>
        </authorList>
    </citation>
    <scope>NUCLEOTIDE SEQUENCE</scope>
    <source>
        <strain evidence="18">CBS 731.68</strain>
    </source>
</reference>
<dbReference type="PANTHER" id="PTHR24305">
    <property type="entry name" value="CYTOCHROME P450"/>
    <property type="match status" value="1"/>
</dbReference>
<dbReference type="EMBL" id="MU853266">
    <property type="protein sequence ID" value="KAK4118520.1"/>
    <property type="molecule type" value="Genomic_DNA"/>
</dbReference>
<comment type="caution">
    <text evidence="18">The sequence shown here is derived from an EMBL/GenBank/DDBJ whole genome shotgun (WGS) entry which is preliminary data.</text>
</comment>
<evidence type="ECO:0000256" key="17">
    <source>
        <dbReference type="SAM" id="Phobius"/>
    </source>
</evidence>
<dbReference type="Proteomes" id="UP001302602">
    <property type="component" value="Unassembled WGS sequence"/>
</dbReference>
<keyword evidence="10 16" id="KW-0408">Iron</keyword>
<evidence type="ECO:0000256" key="1">
    <source>
        <dbReference type="ARBA" id="ARBA00001971"/>
    </source>
</evidence>
<keyword evidence="11" id="KW-0843">Virulence</keyword>
<accession>A0AAN6YY65</accession>
<dbReference type="GO" id="GO:0020037">
    <property type="term" value="F:heme binding"/>
    <property type="evidence" value="ECO:0007669"/>
    <property type="project" value="InterPro"/>
</dbReference>
<dbReference type="InterPro" id="IPR036396">
    <property type="entry name" value="Cyt_P450_sf"/>
</dbReference>